<reference evidence="9" key="1">
    <citation type="submission" date="2015-08" db="EMBL/GenBank/DDBJ databases">
        <authorList>
            <person name="Babu N.S."/>
            <person name="Beckwith C.J."/>
            <person name="Beseler K.G."/>
            <person name="Brison A."/>
            <person name="Carone J.V."/>
            <person name="Caskin T.P."/>
            <person name="Diamond M."/>
            <person name="Durham M.E."/>
            <person name="Foxe J.M."/>
            <person name="Go M."/>
            <person name="Henderson B.A."/>
            <person name="Jones I.B."/>
            <person name="McGettigan J.A."/>
            <person name="Micheletti S.J."/>
            <person name="Nasrallah M.E."/>
            <person name="Ortiz D."/>
            <person name="Piller C.R."/>
            <person name="Privatt S.R."/>
            <person name="Schneider S.L."/>
            <person name="Sharp S."/>
            <person name="Smith T.C."/>
            <person name="Stanton J.D."/>
            <person name="Ullery H.E."/>
            <person name="Wilson R.J."/>
            <person name="Serrano M.G."/>
            <person name="Buck G."/>
            <person name="Lee V."/>
            <person name="Wang Y."/>
            <person name="Carvalho R."/>
            <person name="Voegtly L."/>
            <person name="Shi R."/>
            <person name="Duckworth R."/>
            <person name="Johnson A."/>
            <person name="Loviza R."/>
            <person name="Walstead R."/>
            <person name="Shah Z."/>
            <person name="Kiflezghi M."/>
            <person name="Wade K."/>
            <person name="Ball S.L."/>
            <person name="Bradley K.W."/>
            <person name="Asai D.J."/>
            <person name="Bowman C.A."/>
            <person name="Russell D.A."/>
            <person name="Pope W.H."/>
            <person name="Jacobs-Sera D."/>
            <person name="Hendrix R.W."/>
            <person name="Hatfull G.F."/>
        </authorList>
    </citation>
    <scope>NUCLEOTIDE SEQUENCE [LARGE SCALE GENOMIC DNA]</scope>
    <source>
        <strain evidence="9">JCM 19170</strain>
    </source>
</reference>
<dbReference type="InterPro" id="IPR033436">
    <property type="entry name" value="MucB/RseB_C"/>
</dbReference>
<keyword evidence="3 5" id="KW-0732">Signal</keyword>
<sequence>MPVARTLTVALCLAAVLAAASARAAEDLQRWVERALAPSAADYHGTVVLQIGDKMQTLRVTHLLADGKPLEWVEVLEGAPRETIRIGDEVRCFLPEDRVVLIDRAAGAAGLSYHPVGSVGRIESSYRLESLGMDRVAGREVLGVRFVPRDALRFGQDWWIDRESAVVLKRVVWEETPARALETQTFSDFHLGAATQTAVVRQKFSSRSEWRHVDLRGKSVGASETGWEFGALPSGFQLEGILQRRGPSGKTVTQWLIGDGLVTVSVFFEPWEGTETSEQVERFGATTVVRRQDPGALRTAMGEVPSATLQALLAAMTRKGGS</sequence>
<dbReference type="CDD" id="cd16327">
    <property type="entry name" value="RseB"/>
    <property type="match status" value="1"/>
</dbReference>
<organism evidence="8 9">
    <name type="scientific">Tepidiphilus thermophilus</name>
    <dbReference type="NCBI Taxonomy" id="876478"/>
    <lineage>
        <taxon>Bacteria</taxon>
        <taxon>Pseudomonadati</taxon>
        <taxon>Pseudomonadota</taxon>
        <taxon>Hydrogenophilia</taxon>
        <taxon>Hydrogenophilales</taxon>
        <taxon>Hydrogenophilaceae</taxon>
        <taxon>Tepidiphilus</taxon>
    </lineage>
</organism>
<comment type="similarity">
    <text evidence="2">Belongs to the RseB family.</text>
</comment>
<evidence type="ECO:0000313" key="9">
    <source>
        <dbReference type="Proteomes" id="UP000182108"/>
    </source>
</evidence>
<dbReference type="InterPro" id="IPR038484">
    <property type="entry name" value="MucB/RseB_C_sf"/>
</dbReference>
<dbReference type="InterPro" id="IPR033434">
    <property type="entry name" value="MucB/RseB_N"/>
</dbReference>
<dbReference type="GO" id="GO:0030288">
    <property type="term" value="C:outer membrane-bounded periplasmic space"/>
    <property type="evidence" value="ECO:0007669"/>
    <property type="project" value="TreeGrafter"/>
</dbReference>
<evidence type="ECO:0000259" key="6">
    <source>
        <dbReference type="Pfam" id="PF03888"/>
    </source>
</evidence>
<dbReference type="GO" id="GO:0045152">
    <property type="term" value="F:antisigma factor binding"/>
    <property type="evidence" value="ECO:0007669"/>
    <property type="project" value="TreeGrafter"/>
</dbReference>
<keyword evidence="4" id="KW-0574">Periplasm</keyword>
<dbReference type="AlphaFoldDB" id="A0A0K6IXS0"/>
<name>A0A0K6IXS0_9PROT</name>
<evidence type="ECO:0000256" key="1">
    <source>
        <dbReference type="ARBA" id="ARBA00004418"/>
    </source>
</evidence>
<evidence type="ECO:0000259" key="7">
    <source>
        <dbReference type="Pfam" id="PF17188"/>
    </source>
</evidence>
<keyword evidence="9" id="KW-1185">Reference proteome</keyword>
<dbReference type="Pfam" id="PF17188">
    <property type="entry name" value="MucB_RseB_C"/>
    <property type="match status" value="1"/>
</dbReference>
<evidence type="ECO:0000256" key="2">
    <source>
        <dbReference type="ARBA" id="ARBA00008150"/>
    </source>
</evidence>
<proteinExistence type="inferred from homology"/>
<dbReference type="OrthoDB" id="5297323at2"/>
<dbReference type="Gene3D" id="2.50.20.10">
    <property type="entry name" value="Lipoprotein localisation LolA/LolB/LppX"/>
    <property type="match status" value="1"/>
</dbReference>
<dbReference type="Pfam" id="PF03888">
    <property type="entry name" value="MucB_RseB"/>
    <property type="match status" value="1"/>
</dbReference>
<dbReference type="Gene3D" id="3.30.200.100">
    <property type="entry name" value="MucB/RseB, C-terminal domain"/>
    <property type="match status" value="1"/>
</dbReference>
<dbReference type="InterPro" id="IPR005588">
    <property type="entry name" value="MucB_RseB"/>
</dbReference>
<protein>
    <submittedName>
        <fullName evidence="8">Sigma E regulatory protein, MucB/RseB</fullName>
    </submittedName>
</protein>
<gene>
    <name evidence="8" type="ORF">Ga0061068_11435</name>
</gene>
<accession>A0A0K6IXS0</accession>
<dbReference type="Proteomes" id="UP000182108">
    <property type="component" value="Unassembled WGS sequence"/>
</dbReference>
<evidence type="ECO:0000256" key="4">
    <source>
        <dbReference type="ARBA" id="ARBA00022764"/>
    </source>
</evidence>
<feature type="signal peptide" evidence="5">
    <location>
        <begin position="1"/>
        <end position="24"/>
    </location>
</feature>
<evidence type="ECO:0000256" key="5">
    <source>
        <dbReference type="SAM" id="SignalP"/>
    </source>
</evidence>
<evidence type="ECO:0000313" key="8">
    <source>
        <dbReference type="EMBL" id="CUB07921.1"/>
    </source>
</evidence>
<dbReference type="PANTHER" id="PTHR38782">
    <property type="match status" value="1"/>
</dbReference>
<feature type="chain" id="PRO_5005505728" evidence="5">
    <location>
        <begin position="25"/>
        <end position="322"/>
    </location>
</feature>
<comment type="subcellular location">
    <subcellularLocation>
        <location evidence="1">Periplasm</location>
    </subcellularLocation>
</comment>
<feature type="domain" description="MucB/RseB C-terminal" evidence="7">
    <location>
        <begin position="223"/>
        <end position="316"/>
    </location>
</feature>
<dbReference type="PIRSF" id="PIRSF005427">
    <property type="entry name" value="RseB"/>
    <property type="match status" value="1"/>
</dbReference>
<evidence type="ECO:0000256" key="3">
    <source>
        <dbReference type="ARBA" id="ARBA00022729"/>
    </source>
</evidence>
<feature type="domain" description="MucB/RseB N-terminal" evidence="6">
    <location>
        <begin position="37"/>
        <end position="201"/>
    </location>
</feature>
<dbReference type="PANTHER" id="PTHR38782:SF1">
    <property type="entry name" value="SIGMA-E FACTOR REGULATORY PROTEIN RSEB"/>
    <property type="match status" value="1"/>
</dbReference>
<dbReference type="GO" id="GO:0032885">
    <property type="term" value="P:regulation of polysaccharide biosynthetic process"/>
    <property type="evidence" value="ECO:0007669"/>
    <property type="project" value="TreeGrafter"/>
</dbReference>
<dbReference type="EMBL" id="CYHH01000014">
    <property type="protein sequence ID" value="CUB07921.1"/>
    <property type="molecule type" value="Genomic_DNA"/>
</dbReference>